<dbReference type="GO" id="GO:0008270">
    <property type="term" value="F:zinc ion binding"/>
    <property type="evidence" value="ECO:0007669"/>
    <property type="project" value="UniProtKB-UniRule"/>
</dbReference>
<dbReference type="EMBL" id="GG730042">
    <property type="protein sequence ID" value="EEZ93104.1"/>
    <property type="molecule type" value="Genomic_DNA"/>
</dbReference>
<dbReference type="GO" id="GO:0005737">
    <property type="term" value="C:cytoplasm"/>
    <property type="evidence" value="ECO:0007669"/>
    <property type="project" value="UniProtKB-SubCell"/>
</dbReference>
<evidence type="ECO:0000256" key="5">
    <source>
        <dbReference type="ARBA" id="ARBA00022723"/>
    </source>
</evidence>
<accession>D2EEZ8</accession>
<keyword evidence="4 8" id="KW-0548">Nucleotidyltransferase</keyword>
<evidence type="ECO:0000256" key="7">
    <source>
        <dbReference type="ARBA" id="ARBA00023163"/>
    </source>
</evidence>
<comment type="subunit">
    <text evidence="8">Part of the RNA polymerase complex.</text>
</comment>
<dbReference type="GO" id="GO:0003677">
    <property type="term" value="F:DNA binding"/>
    <property type="evidence" value="ECO:0007669"/>
    <property type="project" value="InterPro"/>
</dbReference>
<comment type="cofactor">
    <cofactor evidence="8">
        <name>Zn(2+)</name>
        <dbReference type="ChEBI" id="CHEBI:29105"/>
    </cofactor>
    <text evidence="8">Binds 1 zinc ion.</text>
</comment>
<dbReference type="Pfam" id="PF03604">
    <property type="entry name" value="Zn_ribbon_RPAB4"/>
    <property type="match status" value="1"/>
</dbReference>
<comment type="subcellular location">
    <subcellularLocation>
        <location evidence="8">Cytoplasm</location>
    </subcellularLocation>
</comment>
<dbReference type="GO" id="GO:0000428">
    <property type="term" value="C:DNA-directed RNA polymerase complex"/>
    <property type="evidence" value="ECO:0007669"/>
    <property type="project" value="UniProtKB-KW"/>
</dbReference>
<evidence type="ECO:0000256" key="8">
    <source>
        <dbReference type="HAMAP-Rule" id="MF_00615"/>
    </source>
</evidence>
<organism evidence="9 10">
    <name type="scientific">Candidatus Parvarchaeum acidiphilum ARMAN-4</name>
    <dbReference type="NCBI Taxonomy" id="662760"/>
    <lineage>
        <taxon>Archaea</taxon>
        <taxon>Candidatus Parvarchaeota</taxon>
        <taxon>Candidatus Parvarchaeum</taxon>
    </lineage>
</organism>
<evidence type="ECO:0000256" key="2">
    <source>
        <dbReference type="ARBA" id="ARBA00022490"/>
    </source>
</evidence>
<feature type="binding site" evidence="8">
    <location>
        <position position="24"/>
    </location>
    <ligand>
        <name>Zn(2+)</name>
        <dbReference type="ChEBI" id="CHEBI:29105"/>
    </ligand>
</feature>
<evidence type="ECO:0000256" key="1">
    <source>
        <dbReference type="ARBA" id="ARBA00022478"/>
    </source>
</evidence>
<keyword evidence="1 8" id="KW-0240">DNA-directed RNA polymerase</keyword>
<dbReference type="InterPro" id="IPR029040">
    <property type="entry name" value="RPABC4/Spt4"/>
</dbReference>
<comment type="catalytic activity">
    <reaction evidence="8">
        <text>RNA(n) + a ribonucleoside 5'-triphosphate = RNA(n+1) + diphosphate</text>
        <dbReference type="Rhea" id="RHEA:21248"/>
        <dbReference type="Rhea" id="RHEA-COMP:14527"/>
        <dbReference type="Rhea" id="RHEA-COMP:17342"/>
        <dbReference type="ChEBI" id="CHEBI:33019"/>
        <dbReference type="ChEBI" id="CHEBI:61557"/>
        <dbReference type="ChEBI" id="CHEBI:140395"/>
        <dbReference type="EC" id="2.7.7.6"/>
    </reaction>
</comment>
<keyword evidence="5 8" id="KW-0479">Metal-binding</keyword>
<dbReference type="Gene3D" id="2.20.28.30">
    <property type="entry name" value="RNA polymerase ii, chain L"/>
    <property type="match status" value="1"/>
</dbReference>
<dbReference type="SUPFAM" id="SSF63393">
    <property type="entry name" value="RNA polymerase subunits"/>
    <property type="match status" value="1"/>
</dbReference>
<gene>
    <name evidence="8" type="primary">rpo12</name>
    <name evidence="8" type="synonym">rpoP</name>
    <name evidence="9" type="ORF">BJBARM4_0303</name>
</gene>
<comment type="similarity">
    <text evidence="8">Belongs to the archaeal Rpo12/eukaryotic RPC10 RNA polymerase subunit family.</text>
</comment>
<dbReference type="InterPro" id="IPR023464">
    <property type="entry name" value="Rpo12"/>
</dbReference>
<evidence type="ECO:0000313" key="9">
    <source>
        <dbReference type="EMBL" id="EEZ93104.1"/>
    </source>
</evidence>
<keyword evidence="3 8" id="KW-0808">Transferase</keyword>
<evidence type="ECO:0000256" key="3">
    <source>
        <dbReference type="ARBA" id="ARBA00022679"/>
    </source>
</evidence>
<feature type="binding site" evidence="8">
    <location>
        <position position="9"/>
    </location>
    <ligand>
        <name>Zn(2+)</name>
        <dbReference type="ChEBI" id="CHEBI:29105"/>
    </ligand>
</feature>
<keyword evidence="7 8" id="KW-0804">Transcription</keyword>
<dbReference type="Proteomes" id="UP000009375">
    <property type="component" value="Unassembled WGS sequence"/>
</dbReference>
<proteinExistence type="inferred from homology"/>
<dbReference type="EC" id="2.7.7.6" evidence="8"/>
<reference evidence="9 10" key="1">
    <citation type="journal article" date="2010" name="Proc. Natl. Acad. Sci. U.S.A.">
        <title>Enigmatic, ultrasmall, uncultivated Archaea.</title>
        <authorList>
            <person name="Baker B.J."/>
            <person name="Comolli L.R."/>
            <person name="Dick G.J."/>
            <person name="Hauser L.J."/>
            <person name="Hyatt D."/>
            <person name="Dill B.D."/>
            <person name="Land M.L."/>
            <person name="Verberkmoes N.C."/>
            <person name="Hettich R.L."/>
            <person name="Banfield J.F."/>
        </authorList>
    </citation>
    <scope>NUCLEOTIDE SEQUENCE [LARGE SCALE GENOMIC DNA]</scope>
</reference>
<dbReference type="InterPro" id="IPR006591">
    <property type="entry name" value="RNAP_P/RPABC4"/>
</dbReference>
<comment type="function">
    <text evidence="8">DNA-dependent RNA polymerase (RNAP) catalyzes the transcription of DNA into RNA using the four ribonucleoside triphosphates as substrates.</text>
</comment>
<dbReference type="GO" id="GO:0006351">
    <property type="term" value="P:DNA-templated transcription"/>
    <property type="evidence" value="ECO:0007669"/>
    <property type="project" value="UniProtKB-UniRule"/>
</dbReference>
<keyword evidence="6 8" id="KW-0862">Zinc</keyword>
<dbReference type="AlphaFoldDB" id="D2EEZ8"/>
<dbReference type="GO" id="GO:0003899">
    <property type="term" value="F:DNA-directed RNA polymerase activity"/>
    <property type="evidence" value="ECO:0007669"/>
    <property type="project" value="UniProtKB-UniRule"/>
</dbReference>
<evidence type="ECO:0000256" key="6">
    <source>
        <dbReference type="ARBA" id="ARBA00022833"/>
    </source>
</evidence>
<name>D2EEZ8_PARA4</name>
<keyword evidence="2 8" id="KW-0963">Cytoplasm</keyword>
<dbReference type="SMART" id="SM00659">
    <property type="entry name" value="RPOLCX"/>
    <property type="match status" value="1"/>
</dbReference>
<evidence type="ECO:0000313" key="10">
    <source>
        <dbReference type="Proteomes" id="UP000009375"/>
    </source>
</evidence>
<dbReference type="HAMAP" id="MF_00615">
    <property type="entry name" value="RNApol_arch_Rpo12"/>
    <property type="match status" value="1"/>
</dbReference>
<sequence length="46" mass="5035">MSKYKCFNCGATIDSSEIGDVVRCTYCGGRILIKKKPEGGHNVKAR</sequence>
<protein>
    <recommendedName>
        <fullName evidence="8">DNA-directed RNA polymerase subunit Rpo12</fullName>
        <ecNumber evidence="8">2.7.7.6</ecNumber>
    </recommendedName>
    <alternativeName>
        <fullName evidence="8">DNA-directed RNA polymerase subunit P</fullName>
    </alternativeName>
</protein>
<feature type="binding site" evidence="8">
    <location>
        <position position="27"/>
    </location>
    <ligand>
        <name>Zn(2+)</name>
        <dbReference type="ChEBI" id="CHEBI:29105"/>
    </ligand>
</feature>
<evidence type="ECO:0000256" key="4">
    <source>
        <dbReference type="ARBA" id="ARBA00022695"/>
    </source>
</evidence>